<feature type="compositionally biased region" description="Basic and acidic residues" evidence="1">
    <location>
        <begin position="60"/>
        <end position="70"/>
    </location>
</feature>
<evidence type="ECO:0000313" key="3">
    <source>
        <dbReference type="Proteomes" id="UP000006138"/>
    </source>
</evidence>
<dbReference type="AlphaFoldDB" id="A0A9R0P0G2"/>
<name>A0A9R0P0G2_AMYMS</name>
<keyword evidence="3" id="KW-1185">Reference proteome</keyword>
<accession>A0A9R0P0G2</accession>
<reference evidence="2 3" key="1">
    <citation type="journal article" date="2011" name="J. Bacteriol.">
        <title>Whole genome sequence of the rifamycin B-producing strain Amycolatopsis mediterranei S699.</title>
        <authorList>
            <person name="Verma M."/>
            <person name="Kaur J."/>
            <person name="Kumar M."/>
            <person name="Kumari K."/>
            <person name="Saxena A."/>
            <person name="Anand S."/>
            <person name="Nigam A."/>
            <person name="Ravi V."/>
            <person name="Raghuvanshi S."/>
            <person name="Khurana P."/>
            <person name="Tyagi A.K."/>
            <person name="Khurana J.P."/>
            <person name="Lal R."/>
        </authorList>
    </citation>
    <scope>NUCLEOTIDE SEQUENCE [LARGE SCALE GENOMIC DNA]</scope>
    <source>
        <strain evidence="2 3">S699</strain>
    </source>
</reference>
<feature type="region of interest" description="Disordered" evidence="1">
    <location>
        <begin position="38"/>
        <end position="70"/>
    </location>
</feature>
<evidence type="ECO:0000313" key="2">
    <source>
        <dbReference type="EMBL" id="AEK43960.1"/>
    </source>
</evidence>
<protein>
    <submittedName>
        <fullName evidence="2">Uncharacterized protein</fullName>
    </submittedName>
</protein>
<proteinExistence type="predicted"/>
<dbReference type="KEGG" id="amn:RAM_27415"/>
<evidence type="ECO:0000256" key="1">
    <source>
        <dbReference type="SAM" id="MobiDB-lite"/>
    </source>
</evidence>
<dbReference type="EMBL" id="CP002896">
    <property type="protein sequence ID" value="AEK43960.1"/>
    <property type="molecule type" value="Genomic_DNA"/>
</dbReference>
<dbReference type="RefSeq" id="WP_014467252.1">
    <property type="nucleotide sequence ID" value="NC_017186.1"/>
</dbReference>
<gene>
    <name evidence="2" type="ordered locus">RAM_27415</name>
</gene>
<sequence length="70" mass="7758">MTAGAEQTMAIGEAARRDPALWGRYEDLTQLLEDNARRMATPCGEPSARRKDDDDAQGVLDDRICHKISP</sequence>
<dbReference type="GeneID" id="92873085"/>
<dbReference type="Proteomes" id="UP000006138">
    <property type="component" value="Chromosome"/>
</dbReference>
<organism evidence="2 3">
    <name type="scientific">Amycolatopsis mediterranei (strain S699)</name>
    <name type="common">Nocardia mediterranei</name>
    <dbReference type="NCBI Taxonomy" id="713604"/>
    <lineage>
        <taxon>Bacteria</taxon>
        <taxon>Bacillati</taxon>
        <taxon>Actinomycetota</taxon>
        <taxon>Actinomycetes</taxon>
        <taxon>Pseudonocardiales</taxon>
        <taxon>Pseudonocardiaceae</taxon>
        <taxon>Amycolatopsis</taxon>
    </lineage>
</organism>